<sequence>MIRLERVGLRLSHAPQERASNRWSLRVCALGDGASVTGTLPTLSREEAEARLKELGAKVTGSVSAKTTLLLAGEKAGSKLAKAEALGIPVRDEAWLRALEG</sequence>
<dbReference type="CDD" id="cd17748">
    <property type="entry name" value="BRCT_DNA_ligase_like"/>
    <property type="match status" value="1"/>
</dbReference>
<feature type="domain" description="BRCT" evidence="1">
    <location>
        <begin position="36"/>
        <end position="96"/>
    </location>
</feature>
<dbReference type="Pfam" id="PF00533">
    <property type="entry name" value="BRCT"/>
    <property type="match status" value="1"/>
</dbReference>
<dbReference type="Proteomes" id="UP001165069">
    <property type="component" value="Unassembled WGS sequence"/>
</dbReference>
<dbReference type="InterPro" id="IPR036420">
    <property type="entry name" value="BRCT_dom_sf"/>
</dbReference>
<comment type="caution">
    <text evidence="2">The sequence shown here is derived from an EMBL/GenBank/DDBJ whole genome shotgun (WGS) entry which is preliminary data.</text>
</comment>
<dbReference type="SUPFAM" id="SSF52113">
    <property type="entry name" value="BRCT domain"/>
    <property type="match status" value="1"/>
</dbReference>
<dbReference type="Gene3D" id="3.40.50.10190">
    <property type="entry name" value="BRCT domain"/>
    <property type="match status" value="1"/>
</dbReference>
<dbReference type="PROSITE" id="PS50172">
    <property type="entry name" value="BRCT"/>
    <property type="match status" value="1"/>
</dbReference>
<evidence type="ECO:0000313" key="3">
    <source>
        <dbReference type="Proteomes" id="UP001165069"/>
    </source>
</evidence>
<organism evidence="2 3">
    <name type="scientific">Geothrix limicola</name>
    <dbReference type="NCBI Taxonomy" id="2927978"/>
    <lineage>
        <taxon>Bacteria</taxon>
        <taxon>Pseudomonadati</taxon>
        <taxon>Acidobacteriota</taxon>
        <taxon>Holophagae</taxon>
        <taxon>Holophagales</taxon>
        <taxon>Holophagaceae</taxon>
        <taxon>Geothrix</taxon>
    </lineage>
</organism>
<proteinExistence type="predicted"/>
<reference evidence="2 3" key="1">
    <citation type="journal article" date="2023" name="Antonie Van Leeuwenhoek">
        <title>Mesoterricola silvestris gen. nov., sp. nov., Mesoterricola sediminis sp. nov., Geothrix oryzae sp. nov., Geothrix edaphica sp. nov., Geothrix rubra sp. nov., and Geothrix limicola sp. nov., six novel members of Acidobacteriota isolated from soils.</title>
        <authorList>
            <person name="Itoh H."/>
            <person name="Sugisawa Y."/>
            <person name="Mise K."/>
            <person name="Xu Z."/>
            <person name="Kuniyasu M."/>
            <person name="Ushijima N."/>
            <person name="Kawano K."/>
            <person name="Kobayashi E."/>
            <person name="Shiratori Y."/>
            <person name="Masuda Y."/>
            <person name="Senoo K."/>
        </authorList>
    </citation>
    <scope>NUCLEOTIDE SEQUENCE [LARGE SCALE GENOMIC DNA]</scope>
    <source>
        <strain evidence="2 3">Red804</strain>
    </source>
</reference>
<gene>
    <name evidence="2" type="ORF">GETHLI_20370</name>
</gene>
<accession>A0ABQ5QH83</accession>
<dbReference type="SMART" id="SM00292">
    <property type="entry name" value="BRCT"/>
    <property type="match status" value="1"/>
</dbReference>
<evidence type="ECO:0000259" key="1">
    <source>
        <dbReference type="PROSITE" id="PS50172"/>
    </source>
</evidence>
<name>A0ABQ5QH83_9BACT</name>
<dbReference type="InterPro" id="IPR001357">
    <property type="entry name" value="BRCT_dom"/>
</dbReference>
<keyword evidence="3" id="KW-1185">Reference proteome</keyword>
<protein>
    <recommendedName>
        <fullName evidence="1">BRCT domain-containing protein</fullName>
    </recommendedName>
</protein>
<dbReference type="RefSeq" id="WP_285574796.1">
    <property type="nucleotide sequence ID" value="NZ_BSDE01000003.1"/>
</dbReference>
<dbReference type="EMBL" id="BSDE01000003">
    <property type="protein sequence ID" value="GLH73535.1"/>
    <property type="molecule type" value="Genomic_DNA"/>
</dbReference>
<evidence type="ECO:0000313" key="2">
    <source>
        <dbReference type="EMBL" id="GLH73535.1"/>
    </source>
</evidence>